<dbReference type="GO" id="GO:0019028">
    <property type="term" value="C:viral capsid"/>
    <property type="evidence" value="ECO:0007669"/>
    <property type="project" value="InterPro"/>
</dbReference>
<dbReference type="Pfam" id="PF04501">
    <property type="entry name" value="Baculo_VP39"/>
    <property type="match status" value="1"/>
</dbReference>
<dbReference type="OrthoDB" id="9419at10239"/>
<organism evidence="1 2">
    <name type="scientific">Diatraea saccharalis granulovirus</name>
    <dbReference type="NCBI Taxonomy" id="1675862"/>
    <lineage>
        <taxon>Viruses</taxon>
        <taxon>Viruses incertae sedis</taxon>
        <taxon>Naldaviricetes</taxon>
        <taxon>Lefavirales</taxon>
        <taxon>Baculoviridae</taxon>
        <taxon>Betabaculovirus</taxon>
        <taxon>Betabaculovirus disaccharalis</taxon>
    </lineage>
</organism>
<evidence type="ECO:0000313" key="1">
    <source>
        <dbReference type="EMBL" id="AKN80743.1"/>
    </source>
</evidence>
<sequence>MDIMDYSPCELNNYCIFQGVLTDLYRCDNYGTQCSADAYNSRFDGTFVCNYHLGKYFKIIKSRFEVPSGTDTRSFKMLIGQSLLSQDNPKRILIPLNHEEHFLTASRTAMEKLVFYTIYNEEDKVKALCEELIRQEYFDQPLWGKIETNINTIMSLANPSKFCTGVTPNENRVFNEQDNFAKFPPFLKNLINRLVRPRNMVINGIEIKLENTDTCSFIEKGLVVPSLHNPNRPVRSENMVYQPRFSMRTVVEFEGLATLEQRAIEMYDDVVLTRPLLNGTQKND</sequence>
<dbReference type="GO" id="GO:0005198">
    <property type="term" value="F:structural molecule activity"/>
    <property type="evidence" value="ECO:0007669"/>
    <property type="project" value="InterPro"/>
</dbReference>
<dbReference type="KEGG" id="vg:26374016"/>
<dbReference type="EMBL" id="KP296186">
    <property type="protein sequence ID" value="AKN80743.1"/>
    <property type="molecule type" value="Genomic_DNA"/>
</dbReference>
<dbReference type="InterPro" id="IPR007589">
    <property type="entry name" value="Baculo_VP39"/>
</dbReference>
<keyword evidence="2" id="KW-1185">Reference proteome</keyword>
<dbReference type="RefSeq" id="YP_009182285.1">
    <property type="nucleotide sequence ID" value="NC_028491.1"/>
</dbReference>
<accession>A0A0R7EYZ4</accession>
<dbReference type="GeneID" id="26374016"/>
<protein>
    <submittedName>
        <fullName evidence="1">VP39</fullName>
    </submittedName>
</protein>
<evidence type="ECO:0000313" key="2">
    <source>
        <dbReference type="Proteomes" id="UP000203433"/>
    </source>
</evidence>
<gene>
    <name evidence="1" type="primary">vp39</name>
</gene>
<proteinExistence type="predicted"/>
<dbReference type="Proteomes" id="UP000203433">
    <property type="component" value="Segment"/>
</dbReference>
<name>A0A0R7EYZ4_9BBAC</name>
<reference evidence="1 2" key="1">
    <citation type="journal article" date="2015" name="J. Virol.">
        <title>A betabaculovirus-encoded gp64 homolog is a functional envelope fusion protein.</title>
        <authorList>
            <person name="Ardisson-Araujo D.M."/>
            <person name="Melo F.L."/>
            <person name="Clem R.J."/>
            <person name="Wolff J.L."/>
            <person name="Ribeiro B.M."/>
        </authorList>
    </citation>
    <scope>NUCLEOTIDE SEQUENCE [LARGE SCALE GENOMIC DNA]</scope>
    <source>
        <strain evidence="1 2">Parana-2009</strain>
    </source>
</reference>